<evidence type="ECO:0000313" key="2">
    <source>
        <dbReference type="Proteomes" id="UP000472265"/>
    </source>
</evidence>
<reference evidence="1" key="3">
    <citation type="submission" date="2025-09" db="UniProtKB">
        <authorList>
            <consortium name="Ensembl"/>
        </authorList>
    </citation>
    <scope>IDENTIFICATION</scope>
</reference>
<dbReference type="Proteomes" id="UP000472265">
    <property type="component" value="Chromosome 15"/>
</dbReference>
<keyword evidence="2" id="KW-1185">Reference proteome</keyword>
<reference evidence="1" key="2">
    <citation type="submission" date="2025-08" db="UniProtKB">
        <authorList>
            <consortium name="Ensembl"/>
        </authorList>
    </citation>
    <scope>IDENTIFICATION</scope>
</reference>
<dbReference type="GeneTree" id="ENSGT00940000177029"/>
<sequence>MVPLPIIDFLIDRPGLCCSRAHVQQQEQMAIQHLDGKEVHLERLGTLGVLWLLLGLAVAEEEKAVGLSGAEVEGDGTCFLRVPLVEDDIRLWCLKCDG</sequence>
<protein>
    <submittedName>
        <fullName evidence="1">Uncharacterized protein</fullName>
    </submittedName>
</protein>
<proteinExistence type="predicted"/>
<name>A0A671YJE8_SPAAU</name>
<dbReference type="InParanoid" id="A0A671YJE8"/>
<reference evidence="1" key="1">
    <citation type="submission" date="2021-04" db="EMBL/GenBank/DDBJ databases">
        <authorList>
            <consortium name="Wellcome Sanger Institute Data Sharing"/>
        </authorList>
    </citation>
    <scope>NUCLEOTIDE SEQUENCE [LARGE SCALE GENOMIC DNA]</scope>
</reference>
<organism evidence="1 2">
    <name type="scientific">Sparus aurata</name>
    <name type="common">Gilthead sea bream</name>
    <dbReference type="NCBI Taxonomy" id="8175"/>
    <lineage>
        <taxon>Eukaryota</taxon>
        <taxon>Metazoa</taxon>
        <taxon>Chordata</taxon>
        <taxon>Craniata</taxon>
        <taxon>Vertebrata</taxon>
        <taxon>Euteleostomi</taxon>
        <taxon>Actinopterygii</taxon>
        <taxon>Neopterygii</taxon>
        <taxon>Teleostei</taxon>
        <taxon>Neoteleostei</taxon>
        <taxon>Acanthomorphata</taxon>
        <taxon>Eupercaria</taxon>
        <taxon>Spariformes</taxon>
        <taxon>Sparidae</taxon>
        <taxon>Sparus</taxon>
    </lineage>
</organism>
<accession>A0A671YJE8</accession>
<dbReference type="Ensembl" id="ENSSAUT00010066530.1">
    <property type="protein sequence ID" value="ENSSAUP00010063481.1"/>
    <property type="gene ID" value="ENSSAUG00010025536.1"/>
</dbReference>
<dbReference type="OMA" id="FHGKEVY"/>
<dbReference type="AlphaFoldDB" id="A0A671YJE8"/>
<evidence type="ECO:0000313" key="1">
    <source>
        <dbReference type="Ensembl" id="ENSSAUP00010063481.1"/>
    </source>
</evidence>